<dbReference type="Gene3D" id="3.20.20.80">
    <property type="entry name" value="Glycosidases"/>
    <property type="match status" value="1"/>
</dbReference>
<dbReference type="Pfam" id="PF00728">
    <property type="entry name" value="Glyco_hydro_20"/>
    <property type="match status" value="1"/>
</dbReference>
<keyword evidence="4" id="KW-0378">Hydrolase</keyword>
<dbReference type="InterPro" id="IPR017853">
    <property type="entry name" value="GH"/>
</dbReference>
<feature type="active site" description="Proton donor" evidence="6">
    <location>
        <position position="329"/>
    </location>
</feature>
<keyword evidence="5" id="KW-0326">Glycosidase</keyword>
<organism evidence="9 10">
    <name type="scientific">Mucilaginibacter hurinus</name>
    <dbReference type="NCBI Taxonomy" id="2201324"/>
    <lineage>
        <taxon>Bacteria</taxon>
        <taxon>Pseudomonadati</taxon>
        <taxon>Bacteroidota</taxon>
        <taxon>Sphingobacteriia</taxon>
        <taxon>Sphingobacteriales</taxon>
        <taxon>Sphingobacteriaceae</taxon>
        <taxon>Mucilaginibacter</taxon>
    </lineage>
</organism>
<dbReference type="Proteomes" id="UP000253209">
    <property type="component" value="Unassembled WGS sequence"/>
</dbReference>
<comment type="catalytic activity">
    <reaction evidence="1">
        <text>Hydrolysis of terminal non-reducing N-acetyl-D-hexosamine residues in N-acetyl-beta-D-hexosaminides.</text>
        <dbReference type="EC" id="3.2.1.52"/>
    </reaction>
</comment>
<dbReference type="PRINTS" id="PR00738">
    <property type="entry name" value="GLHYDRLASE20"/>
</dbReference>
<feature type="domain" description="Glycoside hydrolase family 20 catalytic" evidence="7">
    <location>
        <begin position="146"/>
        <end position="494"/>
    </location>
</feature>
<evidence type="ECO:0000256" key="2">
    <source>
        <dbReference type="ARBA" id="ARBA00006285"/>
    </source>
</evidence>
<evidence type="ECO:0000313" key="9">
    <source>
        <dbReference type="EMBL" id="RCH54407.1"/>
    </source>
</evidence>
<evidence type="ECO:0000313" key="10">
    <source>
        <dbReference type="Proteomes" id="UP000253209"/>
    </source>
</evidence>
<reference evidence="9 10" key="1">
    <citation type="submission" date="2018-05" db="EMBL/GenBank/DDBJ databases">
        <title>Mucilaginibacter hurinus sp. nov., isolated from briquette warehouse soil.</title>
        <authorList>
            <person name="Choi L."/>
        </authorList>
    </citation>
    <scope>NUCLEOTIDE SEQUENCE [LARGE SCALE GENOMIC DNA]</scope>
    <source>
        <strain evidence="9 10">ZR32</strain>
    </source>
</reference>
<dbReference type="SUPFAM" id="SSF55545">
    <property type="entry name" value="beta-N-acetylhexosaminidase-like domain"/>
    <property type="match status" value="1"/>
</dbReference>
<evidence type="ECO:0000256" key="6">
    <source>
        <dbReference type="PIRSR" id="PIRSR625705-1"/>
    </source>
</evidence>
<dbReference type="GO" id="GO:0016020">
    <property type="term" value="C:membrane"/>
    <property type="evidence" value="ECO:0007669"/>
    <property type="project" value="TreeGrafter"/>
</dbReference>
<comment type="similarity">
    <text evidence="2">Belongs to the glycosyl hydrolase 20 family.</text>
</comment>
<dbReference type="InterPro" id="IPR015883">
    <property type="entry name" value="Glyco_hydro_20_cat"/>
</dbReference>
<dbReference type="EC" id="3.2.1.52" evidence="3"/>
<gene>
    <name evidence="9" type="ORF">DJ568_13825</name>
</gene>
<dbReference type="Pfam" id="PF02838">
    <property type="entry name" value="Glyco_hydro_20b"/>
    <property type="match status" value="1"/>
</dbReference>
<dbReference type="PANTHER" id="PTHR22600:SF57">
    <property type="entry name" value="BETA-N-ACETYLHEXOSAMINIDASE"/>
    <property type="match status" value="1"/>
</dbReference>
<dbReference type="GO" id="GO:0030203">
    <property type="term" value="P:glycosaminoglycan metabolic process"/>
    <property type="evidence" value="ECO:0007669"/>
    <property type="project" value="TreeGrafter"/>
</dbReference>
<evidence type="ECO:0000256" key="4">
    <source>
        <dbReference type="ARBA" id="ARBA00022801"/>
    </source>
</evidence>
<feature type="domain" description="Beta-hexosaminidase bacterial type N-terminal" evidence="8">
    <location>
        <begin position="4"/>
        <end position="143"/>
    </location>
</feature>
<dbReference type="GO" id="GO:0004563">
    <property type="term" value="F:beta-N-acetylhexosaminidase activity"/>
    <property type="evidence" value="ECO:0007669"/>
    <property type="project" value="UniProtKB-EC"/>
</dbReference>
<protein>
    <recommendedName>
        <fullName evidence="3">beta-N-acetylhexosaminidase</fullName>
        <ecNumber evidence="3">3.2.1.52</ecNumber>
    </recommendedName>
</protein>
<dbReference type="PANTHER" id="PTHR22600">
    <property type="entry name" value="BETA-HEXOSAMINIDASE"/>
    <property type="match status" value="1"/>
</dbReference>
<evidence type="ECO:0000259" key="7">
    <source>
        <dbReference type="Pfam" id="PF00728"/>
    </source>
</evidence>
<comment type="caution">
    <text evidence="9">The sequence shown here is derived from an EMBL/GenBank/DDBJ whole genome shotgun (WGS) entry which is preliminary data.</text>
</comment>
<evidence type="ECO:0000256" key="5">
    <source>
        <dbReference type="ARBA" id="ARBA00023295"/>
    </source>
</evidence>
<evidence type="ECO:0000259" key="8">
    <source>
        <dbReference type="Pfam" id="PF02838"/>
    </source>
</evidence>
<dbReference type="AlphaFoldDB" id="A0A367GLQ5"/>
<dbReference type="SUPFAM" id="SSF51445">
    <property type="entry name" value="(Trans)glycosidases"/>
    <property type="match status" value="1"/>
</dbReference>
<dbReference type="GO" id="GO:0005975">
    <property type="term" value="P:carbohydrate metabolic process"/>
    <property type="evidence" value="ECO:0007669"/>
    <property type="project" value="InterPro"/>
</dbReference>
<dbReference type="EMBL" id="QGDC01000007">
    <property type="protein sequence ID" value="RCH54407.1"/>
    <property type="molecule type" value="Genomic_DNA"/>
</dbReference>
<keyword evidence="10" id="KW-1185">Reference proteome</keyword>
<dbReference type="InterPro" id="IPR029018">
    <property type="entry name" value="Hex-like_dom2"/>
</dbReference>
<dbReference type="Gene3D" id="3.30.379.10">
    <property type="entry name" value="Chitobiase/beta-hexosaminidase domain 2-like"/>
    <property type="match status" value="1"/>
</dbReference>
<dbReference type="InterPro" id="IPR015882">
    <property type="entry name" value="HEX_bac_N"/>
</dbReference>
<dbReference type="OrthoDB" id="1006965at2"/>
<dbReference type="InterPro" id="IPR025705">
    <property type="entry name" value="Beta_hexosaminidase_sua/sub"/>
</dbReference>
<proteinExistence type="inferred from homology"/>
<evidence type="ECO:0000256" key="1">
    <source>
        <dbReference type="ARBA" id="ARBA00001231"/>
    </source>
</evidence>
<name>A0A367GLQ5_9SPHI</name>
<dbReference type="CDD" id="cd06563">
    <property type="entry name" value="GH20_chitobiase-like"/>
    <property type="match status" value="1"/>
</dbReference>
<accession>A0A367GLQ5</accession>
<sequence length="613" mass="69214">MAQTPEIIPQPVSLKTNTGYFKINANTKVVYGNHDINAGKIAKLLANLLHAPTGYKTPTRAQSFKSPPPSASVYLSTLANEPALGNEGYTLKVTPKQIVIKANQPKGLFYGIQTLLQLLPPSVEGKQKTILNWQVPAVDITDYPRFGWRGLMLDVSRHFQTKEMVKDYIDQLAKYKFNTFHWHLTDDNGWRIQINGMPKLTDIGAWRVPREGPFAFVTHADKEPGEKETYGGYYTQEEIREVVEYAKQRFVTVLPEIDVPAHSLALIASYPNLSCTGLQYNVDPGTAFALKKSNVLCVGNDSTYIVLDKIFTQVADLFPGEYIHMGGDEALKAFWEKCPKCQAVMAREKLKDTHELQSYFVKRIEKMLHAKGRKMIGWDEILEGGLAPDATVMSWRGMKGGTEAAKMGHKVIMTPYQYCYLDLYQGSQFIEPHAYGLVTLRNCYEFEPVPDSVDARYILGGQGNLWAESVPNQRHAEYMTWPRGMALAEVFWSPKIAKRDFDGFAKRVEAHFKRFDAADVKYATSIYDPLISIVPEITGTDTTLKIKLETQLAGLTTFYSFDTTNPDKYYPQYKGTPLTVPKGATQLRVINYRDNKPIGKQLAVKLKDLDKRL</sequence>
<evidence type="ECO:0000256" key="3">
    <source>
        <dbReference type="ARBA" id="ARBA00012663"/>
    </source>
</evidence>